<evidence type="ECO:0000313" key="2">
    <source>
        <dbReference type="EMBL" id="CAG9576055.1"/>
    </source>
</evidence>
<reference evidence="2" key="1">
    <citation type="submission" date="2021-09" db="EMBL/GenBank/DDBJ databases">
        <authorList>
            <person name="Martin H S."/>
        </authorList>
    </citation>
    <scope>NUCLEOTIDE SEQUENCE</scope>
</reference>
<dbReference type="OrthoDB" id="6916826at2759"/>
<accession>A0A8J2R4N0</accession>
<proteinExistence type="predicted"/>
<comment type="caution">
    <text evidence="2">The sequence shown here is derived from an EMBL/GenBank/DDBJ whole genome shotgun (WGS) entry which is preliminary data.</text>
</comment>
<gene>
    <name evidence="2" type="ORF">DCHRY22_LOCUS11820</name>
</gene>
<keyword evidence="1" id="KW-0732">Signal</keyword>
<keyword evidence="3" id="KW-1185">Reference proteome</keyword>
<name>A0A8J2R4N0_9NEOP</name>
<dbReference type="Proteomes" id="UP000789524">
    <property type="component" value="Unassembled WGS sequence"/>
</dbReference>
<organism evidence="2 3">
    <name type="scientific">Danaus chrysippus</name>
    <name type="common">African queen</name>
    <dbReference type="NCBI Taxonomy" id="151541"/>
    <lineage>
        <taxon>Eukaryota</taxon>
        <taxon>Metazoa</taxon>
        <taxon>Ecdysozoa</taxon>
        <taxon>Arthropoda</taxon>
        <taxon>Hexapoda</taxon>
        <taxon>Insecta</taxon>
        <taxon>Pterygota</taxon>
        <taxon>Neoptera</taxon>
        <taxon>Endopterygota</taxon>
        <taxon>Lepidoptera</taxon>
        <taxon>Glossata</taxon>
        <taxon>Ditrysia</taxon>
        <taxon>Papilionoidea</taxon>
        <taxon>Nymphalidae</taxon>
        <taxon>Danainae</taxon>
        <taxon>Danaini</taxon>
        <taxon>Danaina</taxon>
        <taxon>Danaus</taxon>
        <taxon>Anosia</taxon>
    </lineage>
</organism>
<feature type="chain" id="PRO_5035272332" evidence="1">
    <location>
        <begin position="18"/>
        <end position="380"/>
    </location>
</feature>
<dbReference type="EMBL" id="CAKASE010000074">
    <property type="protein sequence ID" value="CAG9576055.1"/>
    <property type="molecule type" value="Genomic_DNA"/>
</dbReference>
<protein>
    <submittedName>
        <fullName evidence="2">(African queen) hypothetical protein</fullName>
    </submittedName>
</protein>
<evidence type="ECO:0000256" key="1">
    <source>
        <dbReference type="SAM" id="SignalP"/>
    </source>
</evidence>
<evidence type="ECO:0000313" key="3">
    <source>
        <dbReference type="Proteomes" id="UP000789524"/>
    </source>
</evidence>
<dbReference type="AlphaFoldDB" id="A0A8J2R4N0"/>
<sequence length="380" mass="42926">MKSNILLIFIIIKVIECVKPLPKRTPKRSLSSNYDGTSIFQPDKNSFPDVIYPTSILDVTKPFYYNIGNDFEITEPFSEDVKSSYKKLNSLPKSGNSYSKTSSIENKIMINDFASNINKNDVSDTERNGTEKNVDYMNDQNENRSFILEETNESDNNTDTNINYDLSNENHDVSSSEDTNVTNIPIYVQINVQVFKEQPIMTTNGDIENKPSLENISDQVNATIGSINFSESHESSEETNSTSGEIYTESQNLNDSDIVDVLSPLTVDFLESEDNVTEVSNITFFENTPLEEIDVFDNSSIPIYLIESDLVLIDENSTLNATEADFLLIYQNDNETILNNDDYFLDFVISLDSICDNNNIAISTYGENSTDFIQENCDIK</sequence>
<feature type="signal peptide" evidence="1">
    <location>
        <begin position="1"/>
        <end position="17"/>
    </location>
</feature>